<dbReference type="PANTHER" id="PTHR17490">
    <property type="entry name" value="SUA5"/>
    <property type="match status" value="1"/>
</dbReference>
<evidence type="ECO:0000313" key="16">
    <source>
        <dbReference type="Proteomes" id="UP001292084"/>
    </source>
</evidence>
<dbReference type="PIRSF" id="PIRSF004930">
    <property type="entry name" value="Tln_factor_SUA5"/>
    <property type="match status" value="1"/>
</dbReference>
<evidence type="ECO:0000256" key="8">
    <source>
        <dbReference type="ARBA" id="ARBA00022695"/>
    </source>
</evidence>
<sequence>METIRWTVDINVEKQKSYPQISEAADYLRHGHVIAFPTETVYGLGADATNDAAVQGIFDAKGRPSDNPLIVHISNPDALHDLVSDISPEASQLIETFWPGPLTIIFKKKNGVFSDLVTAGLDTVGIRMPAHAVALELIGRSGKPLAAPSANTSGKPSPTAAEHVARDLSGRITGIVDGGETGVGLESTVIDCTVTPPMILRPGGVSAEEIEACIGKVHVDPSLKKEQSAPRSPGMKYTHYAPTAPLYLIKGKTEWIQQTIHRLQAGGKRVGLLVSSELAAELDADIVSVCGSREDPASTARSLYHAIRSFNDTDADIILAEAFEEKGIGTAIMNRLEKAAGHKWMKESSS</sequence>
<evidence type="ECO:0000256" key="10">
    <source>
        <dbReference type="ARBA" id="ARBA00022840"/>
    </source>
</evidence>
<dbReference type="InterPro" id="IPR006070">
    <property type="entry name" value="Sua5-like_dom"/>
</dbReference>
<dbReference type="PANTHER" id="PTHR17490:SF16">
    <property type="entry name" value="THREONYLCARBAMOYL-AMP SYNTHASE"/>
    <property type="match status" value="1"/>
</dbReference>
<dbReference type="PROSITE" id="PS51163">
    <property type="entry name" value="YRDC"/>
    <property type="match status" value="1"/>
</dbReference>
<evidence type="ECO:0000256" key="3">
    <source>
        <dbReference type="ARBA" id="ARBA00012584"/>
    </source>
</evidence>
<reference evidence="15 16" key="1">
    <citation type="submission" date="2023-12" db="EMBL/GenBank/DDBJ databases">
        <title>Jeotgalibacillus haloalkaliphilus sp. nov., a novel salt-tolerant bacteria, isolated from the estuary of the Fenhe River into the Yellow River.</title>
        <authorList>
            <person name="Li Y."/>
        </authorList>
    </citation>
    <scope>NUCLEOTIDE SEQUENCE [LARGE SCALE GENOMIC DNA]</scope>
    <source>
        <strain evidence="15 16">HH7-29</strain>
    </source>
</reference>
<evidence type="ECO:0000256" key="1">
    <source>
        <dbReference type="ARBA" id="ARBA00004496"/>
    </source>
</evidence>
<evidence type="ECO:0000256" key="13">
    <source>
        <dbReference type="PIRNR" id="PIRNR004930"/>
    </source>
</evidence>
<keyword evidence="9 13" id="KW-0547">Nucleotide-binding</keyword>
<dbReference type="GO" id="GO:0061710">
    <property type="term" value="F:L-threonylcarbamoyladenylate synthase"/>
    <property type="evidence" value="ECO:0007669"/>
    <property type="project" value="UniProtKB-EC"/>
</dbReference>
<evidence type="ECO:0000256" key="9">
    <source>
        <dbReference type="ARBA" id="ARBA00022741"/>
    </source>
</evidence>
<comment type="subcellular location">
    <subcellularLocation>
        <location evidence="1 13">Cytoplasm</location>
    </subcellularLocation>
</comment>
<protein>
    <recommendedName>
        <fullName evidence="4 13">Threonylcarbamoyl-AMP synthase</fullName>
        <shortName evidence="13">TC-AMP synthase</shortName>
        <ecNumber evidence="3 13">2.7.7.87</ecNumber>
    </recommendedName>
    <alternativeName>
        <fullName evidence="11 13">L-threonylcarbamoyladenylate synthase</fullName>
    </alternativeName>
</protein>
<dbReference type="InterPro" id="IPR050156">
    <property type="entry name" value="TC-AMP_synthase_SUA5"/>
</dbReference>
<evidence type="ECO:0000313" key="15">
    <source>
        <dbReference type="EMBL" id="MDZ5711227.1"/>
    </source>
</evidence>
<dbReference type="RefSeq" id="WP_322420241.1">
    <property type="nucleotide sequence ID" value="NZ_JAXQNN010000001.1"/>
</dbReference>
<evidence type="ECO:0000256" key="6">
    <source>
        <dbReference type="ARBA" id="ARBA00022679"/>
    </source>
</evidence>
<evidence type="ECO:0000259" key="14">
    <source>
        <dbReference type="PROSITE" id="PS51163"/>
    </source>
</evidence>
<dbReference type="EC" id="2.7.7.87" evidence="3 13"/>
<organism evidence="15 16">
    <name type="scientific">Jeotgalibacillus haloalkalitolerans</name>
    <dbReference type="NCBI Taxonomy" id="3104292"/>
    <lineage>
        <taxon>Bacteria</taxon>
        <taxon>Bacillati</taxon>
        <taxon>Bacillota</taxon>
        <taxon>Bacilli</taxon>
        <taxon>Bacillales</taxon>
        <taxon>Caryophanaceae</taxon>
        <taxon>Jeotgalibacillus</taxon>
    </lineage>
</organism>
<name>A0ABU5KJ65_9BACL</name>
<dbReference type="EMBL" id="JAXQNN010000001">
    <property type="protein sequence ID" value="MDZ5711227.1"/>
    <property type="molecule type" value="Genomic_DNA"/>
</dbReference>
<dbReference type="InterPro" id="IPR005145">
    <property type="entry name" value="Sua5_C"/>
</dbReference>
<dbReference type="Proteomes" id="UP001292084">
    <property type="component" value="Unassembled WGS sequence"/>
</dbReference>
<evidence type="ECO:0000256" key="4">
    <source>
        <dbReference type="ARBA" id="ARBA00015492"/>
    </source>
</evidence>
<dbReference type="SUPFAM" id="SSF55821">
    <property type="entry name" value="YrdC/RibB"/>
    <property type="match status" value="1"/>
</dbReference>
<dbReference type="Gene3D" id="3.90.870.10">
    <property type="entry name" value="DHBP synthase"/>
    <property type="match status" value="1"/>
</dbReference>
<keyword evidence="16" id="KW-1185">Reference proteome</keyword>
<evidence type="ECO:0000256" key="12">
    <source>
        <dbReference type="ARBA" id="ARBA00048366"/>
    </source>
</evidence>
<dbReference type="Pfam" id="PF03481">
    <property type="entry name" value="Sua5_C"/>
    <property type="match status" value="1"/>
</dbReference>
<dbReference type="Pfam" id="PF01300">
    <property type="entry name" value="Sua5_yciO_yrdC"/>
    <property type="match status" value="1"/>
</dbReference>
<feature type="domain" description="YrdC-like" evidence="14">
    <location>
        <begin position="18"/>
        <end position="205"/>
    </location>
</feature>
<evidence type="ECO:0000256" key="7">
    <source>
        <dbReference type="ARBA" id="ARBA00022694"/>
    </source>
</evidence>
<comment type="similarity">
    <text evidence="2 13">Belongs to the SUA5 family.</text>
</comment>
<dbReference type="NCBIfam" id="TIGR00057">
    <property type="entry name" value="L-threonylcarbamoyladenylate synthase"/>
    <property type="match status" value="1"/>
</dbReference>
<dbReference type="Gene3D" id="3.40.50.11030">
    <property type="entry name" value="Threonylcarbamoyl-AMP synthase, C-terminal domain"/>
    <property type="match status" value="1"/>
</dbReference>
<dbReference type="InterPro" id="IPR038385">
    <property type="entry name" value="Sua5/YwlC_C"/>
</dbReference>
<keyword evidence="5 13" id="KW-0963">Cytoplasm</keyword>
<keyword evidence="7 13" id="KW-0819">tRNA processing</keyword>
<evidence type="ECO:0000256" key="2">
    <source>
        <dbReference type="ARBA" id="ARBA00007663"/>
    </source>
</evidence>
<comment type="function">
    <text evidence="13">Required for the formation of a threonylcarbamoyl group on adenosine at position 37 (t(6)A37) in tRNAs that read codons beginning with adenine.</text>
</comment>
<keyword evidence="10 13" id="KW-0067">ATP-binding</keyword>
<keyword evidence="8 13" id="KW-0548">Nucleotidyltransferase</keyword>
<evidence type="ECO:0000256" key="5">
    <source>
        <dbReference type="ARBA" id="ARBA00022490"/>
    </source>
</evidence>
<dbReference type="InterPro" id="IPR010923">
    <property type="entry name" value="T(6)A37_SUA5"/>
</dbReference>
<accession>A0ABU5KJ65</accession>
<dbReference type="InterPro" id="IPR017945">
    <property type="entry name" value="DHBP_synth_RibB-like_a/b_dom"/>
</dbReference>
<gene>
    <name evidence="15" type="ORF">UFB30_03285</name>
</gene>
<comment type="catalytic activity">
    <reaction evidence="12 13">
        <text>L-threonine + hydrogencarbonate + ATP = L-threonylcarbamoyladenylate + diphosphate + H2O</text>
        <dbReference type="Rhea" id="RHEA:36407"/>
        <dbReference type="ChEBI" id="CHEBI:15377"/>
        <dbReference type="ChEBI" id="CHEBI:17544"/>
        <dbReference type="ChEBI" id="CHEBI:30616"/>
        <dbReference type="ChEBI" id="CHEBI:33019"/>
        <dbReference type="ChEBI" id="CHEBI:57926"/>
        <dbReference type="ChEBI" id="CHEBI:73682"/>
        <dbReference type="EC" id="2.7.7.87"/>
    </reaction>
</comment>
<comment type="caution">
    <text evidence="15">The sequence shown here is derived from an EMBL/GenBank/DDBJ whole genome shotgun (WGS) entry which is preliminary data.</text>
</comment>
<keyword evidence="6 13" id="KW-0808">Transferase</keyword>
<proteinExistence type="inferred from homology"/>
<evidence type="ECO:0000256" key="11">
    <source>
        <dbReference type="ARBA" id="ARBA00029774"/>
    </source>
</evidence>